<comment type="similarity">
    <text evidence="1">Belongs to the LysR transcriptional regulatory family.</text>
</comment>
<keyword evidence="3" id="KW-0238">DNA-binding</keyword>
<evidence type="ECO:0000256" key="2">
    <source>
        <dbReference type="ARBA" id="ARBA00023015"/>
    </source>
</evidence>
<dbReference type="InterPro" id="IPR058163">
    <property type="entry name" value="LysR-type_TF_proteobact-type"/>
</dbReference>
<dbReference type="GO" id="GO:0043565">
    <property type="term" value="F:sequence-specific DNA binding"/>
    <property type="evidence" value="ECO:0007669"/>
    <property type="project" value="TreeGrafter"/>
</dbReference>
<accession>A0A0K1Q1K1</accession>
<dbReference type="AlphaFoldDB" id="A0A0K1Q1K1"/>
<dbReference type="PATRIC" id="fig|1391654.3.peg.6261"/>
<evidence type="ECO:0000256" key="3">
    <source>
        <dbReference type="ARBA" id="ARBA00023125"/>
    </source>
</evidence>
<dbReference type="PANTHER" id="PTHR30537:SF3">
    <property type="entry name" value="TRANSCRIPTIONAL REGULATORY PROTEIN"/>
    <property type="match status" value="1"/>
</dbReference>
<dbReference type="Gene3D" id="1.10.10.10">
    <property type="entry name" value="Winged helix-like DNA-binding domain superfamily/Winged helix DNA-binding domain"/>
    <property type="match status" value="1"/>
</dbReference>
<dbReference type="SUPFAM" id="SSF53850">
    <property type="entry name" value="Periplasmic binding protein-like II"/>
    <property type="match status" value="1"/>
</dbReference>
<keyword evidence="2" id="KW-0805">Transcription regulation</keyword>
<dbReference type="Gene3D" id="3.40.190.290">
    <property type="match status" value="1"/>
</dbReference>
<dbReference type="Pfam" id="PF03466">
    <property type="entry name" value="LysR_substrate"/>
    <property type="match status" value="1"/>
</dbReference>
<dbReference type="Pfam" id="PF00126">
    <property type="entry name" value="HTH_1"/>
    <property type="match status" value="1"/>
</dbReference>
<proteinExistence type="inferred from homology"/>
<dbReference type="InterPro" id="IPR036390">
    <property type="entry name" value="WH_DNA-bd_sf"/>
</dbReference>
<dbReference type="RefSeq" id="WP_169927938.1">
    <property type="nucleotide sequence ID" value="NZ_CP012333.1"/>
</dbReference>
<dbReference type="InterPro" id="IPR000847">
    <property type="entry name" value="LysR_HTH_N"/>
</dbReference>
<evidence type="ECO:0000313" key="7">
    <source>
        <dbReference type="Proteomes" id="UP000064967"/>
    </source>
</evidence>
<evidence type="ECO:0000259" key="5">
    <source>
        <dbReference type="PROSITE" id="PS50931"/>
    </source>
</evidence>
<keyword evidence="7" id="KW-1185">Reference proteome</keyword>
<dbReference type="InterPro" id="IPR005119">
    <property type="entry name" value="LysR_subst-bd"/>
</dbReference>
<name>A0A0K1Q1K1_9BACT</name>
<dbReference type="STRING" id="1391654.AKJ09_06175"/>
<dbReference type="GO" id="GO:0006351">
    <property type="term" value="P:DNA-templated transcription"/>
    <property type="evidence" value="ECO:0007669"/>
    <property type="project" value="TreeGrafter"/>
</dbReference>
<dbReference type="PANTHER" id="PTHR30537">
    <property type="entry name" value="HTH-TYPE TRANSCRIPTIONAL REGULATOR"/>
    <property type="match status" value="1"/>
</dbReference>
<dbReference type="KEGG" id="llu:AKJ09_06175"/>
<protein>
    <submittedName>
        <fullName evidence="6">Transcriptional regulator</fullName>
    </submittedName>
</protein>
<gene>
    <name evidence="6" type="ORF">AKJ09_06175</name>
</gene>
<evidence type="ECO:0000256" key="1">
    <source>
        <dbReference type="ARBA" id="ARBA00009437"/>
    </source>
</evidence>
<dbReference type="InterPro" id="IPR036388">
    <property type="entry name" value="WH-like_DNA-bd_sf"/>
</dbReference>
<keyword evidence="4" id="KW-0804">Transcription</keyword>
<evidence type="ECO:0000313" key="6">
    <source>
        <dbReference type="EMBL" id="AKU99511.1"/>
    </source>
</evidence>
<dbReference type="PROSITE" id="PS50931">
    <property type="entry name" value="HTH_LYSR"/>
    <property type="match status" value="1"/>
</dbReference>
<dbReference type="Proteomes" id="UP000064967">
    <property type="component" value="Chromosome"/>
</dbReference>
<dbReference type="EMBL" id="CP012333">
    <property type="protein sequence ID" value="AKU99511.1"/>
    <property type="molecule type" value="Genomic_DNA"/>
</dbReference>
<reference evidence="6 7" key="1">
    <citation type="submission" date="2015-08" db="EMBL/GenBank/DDBJ databases">
        <authorList>
            <person name="Babu N.S."/>
            <person name="Beckwith C.J."/>
            <person name="Beseler K.G."/>
            <person name="Brison A."/>
            <person name="Carone J.V."/>
            <person name="Caskin T.P."/>
            <person name="Diamond M."/>
            <person name="Durham M.E."/>
            <person name="Foxe J.M."/>
            <person name="Go M."/>
            <person name="Henderson B.A."/>
            <person name="Jones I.B."/>
            <person name="McGettigan J.A."/>
            <person name="Micheletti S.J."/>
            <person name="Nasrallah M.E."/>
            <person name="Ortiz D."/>
            <person name="Piller C.R."/>
            <person name="Privatt S.R."/>
            <person name="Schneider S.L."/>
            <person name="Sharp S."/>
            <person name="Smith T.C."/>
            <person name="Stanton J.D."/>
            <person name="Ullery H.E."/>
            <person name="Wilson R.J."/>
            <person name="Serrano M.G."/>
            <person name="Buck G."/>
            <person name="Lee V."/>
            <person name="Wang Y."/>
            <person name="Carvalho R."/>
            <person name="Voegtly L."/>
            <person name="Shi R."/>
            <person name="Duckworth R."/>
            <person name="Johnson A."/>
            <person name="Loviza R."/>
            <person name="Walstead R."/>
            <person name="Shah Z."/>
            <person name="Kiflezghi M."/>
            <person name="Wade K."/>
            <person name="Ball S.L."/>
            <person name="Bradley K.W."/>
            <person name="Asai D.J."/>
            <person name="Bowman C.A."/>
            <person name="Russell D.A."/>
            <person name="Pope W.H."/>
            <person name="Jacobs-Sera D."/>
            <person name="Hendrix R.W."/>
            <person name="Hatfull G.F."/>
        </authorList>
    </citation>
    <scope>NUCLEOTIDE SEQUENCE [LARGE SCALE GENOMIC DNA]</scope>
    <source>
        <strain evidence="6 7">DSM 27648</strain>
    </source>
</reference>
<feature type="domain" description="HTH lysR-type" evidence="5">
    <location>
        <begin position="10"/>
        <end position="67"/>
    </location>
</feature>
<organism evidence="6 7">
    <name type="scientific">Labilithrix luteola</name>
    <dbReference type="NCBI Taxonomy" id="1391654"/>
    <lineage>
        <taxon>Bacteria</taxon>
        <taxon>Pseudomonadati</taxon>
        <taxon>Myxococcota</taxon>
        <taxon>Polyangia</taxon>
        <taxon>Polyangiales</taxon>
        <taxon>Labilitrichaceae</taxon>
        <taxon>Labilithrix</taxon>
    </lineage>
</organism>
<dbReference type="SUPFAM" id="SSF46785">
    <property type="entry name" value="Winged helix' DNA-binding domain"/>
    <property type="match status" value="1"/>
</dbReference>
<evidence type="ECO:0000256" key="4">
    <source>
        <dbReference type="ARBA" id="ARBA00023163"/>
    </source>
</evidence>
<dbReference type="GO" id="GO:0003700">
    <property type="term" value="F:DNA-binding transcription factor activity"/>
    <property type="evidence" value="ECO:0007669"/>
    <property type="project" value="InterPro"/>
</dbReference>
<sequence>MLQKRMAMPMDWDDVRFFLAVTRAGTLASAARSLGVDQTTVGRRLASLEESVGQTLLERAPTGFSPTEVGRRVIGAAETMADAAGDFEIAARSDEAGAVENVRVATTDSLAEHFVIPALATLRARKPNVNVDLQTAWARVNLLRGEADIAVRLVRPTHRRLVARKVADFAMRAYASPAYVAARGMPASDFRGHDVLAYTAAREASSNFTLAGLDARPGRNVLQTNSGSALLRAARDGLGVAELPSYVGDADPGLVRVCANHARFYSVYLVSHEDRRRVRAVRAVSEAIAAAFDGYRASARQAVRSKRSR</sequence>